<reference evidence="1 2" key="1">
    <citation type="submission" date="2020-01" db="EMBL/GenBank/DDBJ databases">
        <title>Aspergillus terreus IFO 6365 whole genome shotgun sequence.</title>
        <authorList>
            <person name="Kanamasa S."/>
            <person name="Takahashi H."/>
        </authorList>
    </citation>
    <scope>NUCLEOTIDE SEQUENCE [LARGE SCALE GENOMIC DNA]</scope>
    <source>
        <strain evidence="1 2">IFO 6365</strain>
    </source>
</reference>
<dbReference type="Pfam" id="PF12937">
    <property type="entry name" value="F-box-like"/>
    <property type="match status" value="1"/>
</dbReference>
<keyword evidence="2" id="KW-1185">Reference proteome</keyword>
<organism evidence="1 2">
    <name type="scientific">Aspergillus terreus</name>
    <dbReference type="NCBI Taxonomy" id="33178"/>
    <lineage>
        <taxon>Eukaryota</taxon>
        <taxon>Fungi</taxon>
        <taxon>Dikarya</taxon>
        <taxon>Ascomycota</taxon>
        <taxon>Pezizomycotina</taxon>
        <taxon>Eurotiomycetes</taxon>
        <taxon>Eurotiomycetidae</taxon>
        <taxon>Eurotiales</taxon>
        <taxon>Aspergillaceae</taxon>
        <taxon>Aspergillus</taxon>
        <taxon>Aspergillus subgen. Circumdati</taxon>
    </lineage>
</organism>
<dbReference type="Proteomes" id="UP000452235">
    <property type="component" value="Unassembled WGS sequence"/>
</dbReference>
<dbReference type="EMBL" id="BLJY01000012">
    <property type="protein sequence ID" value="GFF20545.1"/>
    <property type="molecule type" value="Genomic_DNA"/>
</dbReference>
<dbReference type="VEuPathDB" id="FungiDB:ATEG_08327"/>
<comment type="caution">
    <text evidence="1">The sequence shown here is derived from an EMBL/GenBank/DDBJ whole genome shotgun (WGS) entry which is preliminary data.</text>
</comment>
<dbReference type="CDD" id="cd09917">
    <property type="entry name" value="F-box_SF"/>
    <property type="match status" value="1"/>
</dbReference>
<dbReference type="InterPro" id="IPR036047">
    <property type="entry name" value="F-box-like_dom_sf"/>
</dbReference>
<sequence length="491" mass="55500">MSGIVATSFTYFGQIWQSLSPQRHSDSNGLPLPPEIVRHILSYVNCPSTDLPHSDLKACRLTCKQFAAIGVSFLVEDLYFFANPRQLRLVELVSKHPVHAWNVRRLVYDGSPYRPDSADWEEIDDPRFVNSHVKECPLCSPCLQATFLGNLDRSQREHDGKCQGYHMKKHMSFYYLWYRKQWEIPKARFDYDTLVSALPRFPGLRHIVYKASCPRRWMKPHAIIDPPPLTCSLREAGYEPSDHHDLMNLLEAIADSGVAVDSLDITVDIHFLRTLAQAPNKLGKIRFAFIRLRSLKLFFITPDSGDAIPAFLENDIMGKLLSAAKSLTTLKLSYGAKTSTKFQPDIAYRLGLPLEAYIGSISSLPSDRGLESSFPHLETLLLGRLSTTEQELVSFLSTHPTLQTIEFDGVVLAQGQWANVGVSAVLLPNWHTLKCRHLRQDDPVEETTAEWSSIAESIPGVDPSTIFHANHPYPMVARRPISEHSGDKQWQ</sequence>
<protein>
    <submittedName>
        <fullName evidence="1">Uncharacterized protein</fullName>
    </submittedName>
</protein>
<accession>A0A5M3ZBB0</accession>
<dbReference type="AlphaFoldDB" id="A0A5M3ZBB0"/>
<gene>
    <name evidence="1" type="ORF">ATEIFO6365_0012030100</name>
</gene>
<dbReference type="InterPro" id="IPR001810">
    <property type="entry name" value="F-box_dom"/>
</dbReference>
<evidence type="ECO:0000313" key="1">
    <source>
        <dbReference type="EMBL" id="GFF20545.1"/>
    </source>
</evidence>
<evidence type="ECO:0000313" key="2">
    <source>
        <dbReference type="Proteomes" id="UP000452235"/>
    </source>
</evidence>
<name>A0A5M3ZBB0_ASPTE</name>
<dbReference type="OrthoDB" id="5422579at2759"/>
<proteinExistence type="predicted"/>
<dbReference type="SUPFAM" id="SSF81383">
    <property type="entry name" value="F-box domain"/>
    <property type="match status" value="1"/>
</dbReference>